<evidence type="ECO:0000313" key="3">
    <source>
        <dbReference type="Proteomes" id="UP001515480"/>
    </source>
</evidence>
<dbReference type="SUPFAM" id="SSF52467">
    <property type="entry name" value="DHS-like NAD/FAD-binding domain"/>
    <property type="match status" value="1"/>
</dbReference>
<dbReference type="AlphaFoldDB" id="A0AB34IY57"/>
<comment type="caution">
    <text evidence="2">The sequence shown here is derived from an EMBL/GenBank/DDBJ whole genome shotgun (WGS) entry which is preliminary data.</text>
</comment>
<organism evidence="2 3">
    <name type="scientific">Prymnesium parvum</name>
    <name type="common">Toxic golden alga</name>
    <dbReference type="NCBI Taxonomy" id="97485"/>
    <lineage>
        <taxon>Eukaryota</taxon>
        <taxon>Haptista</taxon>
        <taxon>Haptophyta</taxon>
        <taxon>Prymnesiophyceae</taxon>
        <taxon>Prymnesiales</taxon>
        <taxon>Prymnesiaceae</taxon>
        <taxon>Prymnesium</taxon>
    </lineage>
</organism>
<dbReference type="Proteomes" id="UP001515480">
    <property type="component" value="Unassembled WGS sequence"/>
</dbReference>
<evidence type="ECO:0008006" key="4">
    <source>
        <dbReference type="Google" id="ProtNLM"/>
    </source>
</evidence>
<name>A0AB34IY57_PRYPA</name>
<proteinExistence type="predicted"/>
<reference evidence="2 3" key="1">
    <citation type="journal article" date="2024" name="Science">
        <title>Giant polyketide synthase enzymes in the biosynthesis of giant marine polyether toxins.</title>
        <authorList>
            <person name="Fallon T.R."/>
            <person name="Shende V.V."/>
            <person name="Wierzbicki I.H."/>
            <person name="Pendleton A.L."/>
            <person name="Watervoot N.F."/>
            <person name="Auber R.P."/>
            <person name="Gonzalez D.J."/>
            <person name="Wisecaver J.H."/>
            <person name="Moore B.S."/>
        </authorList>
    </citation>
    <scope>NUCLEOTIDE SEQUENCE [LARGE SCALE GENOMIC DNA]</scope>
    <source>
        <strain evidence="2 3">12B1</strain>
    </source>
</reference>
<feature type="chain" id="PRO_5044346552" description="SIR2-like domain-containing protein" evidence="1">
    <location>
        <begin position="20"/>
        <end position="643"/>
    </location>
</feature>
<dbReference type="InterPro" id="IPR029035">
    <property type="entry name" value="DHS-like_NAD/FAD-binding_dom"/>
</dbReference>
<evidence type="ECO:0000313" key="2">
    <source>
        <dbReference type="EMBL" id="KAL1507964.1"/>
    </source>
</evidence>
<accession>A0AB34IY57</accession>
<protein>
    <recommendedName>
        <fullName evidence="4">SIR2-like domain-containing protein</fullName>
    </recommendedName>
</protein>
<keyword evidence="1" id="KW-0732">Signal</keyword>
<keyword evidence="3" id="KW-1185">Reference proteome</keyword>
<feature type="signal peptide" evidence="1">
    <location>
        <begin position="1"/>
        <end position="19"/>
    </location>
</feature>
<gene>
    <name evidence="2" type="ORF">AB1Y20_007568</name>
</gene>
<dbReference type="EMBL" id="JBGBPQ010000017">
    <property type="protein sequence ID" value="KAL1507964.1"/>
    <property type="molecule type" value="Genomic_DNA"/>
</dbReference>
<dbReference type="Pfam" id="PF13289">
    <property type="entry name" value="SIR2_2"/>
    <property type="match status" value="1"/>
</dbReference>
<sequence length="643" mass="71020">MRAAAPLLVLLCAPAPASTAAKAAPQSCGHIFVLNTDLRYLACDVWLCPVDFSCKPDTSRWRITAEELPPRPEGWGQSVHAVRCMPRTAGEQRARRQERHRRYDHPQPILALARSEGGDDQLSTRDRTAALREFLSLAREELQGERARCRFGRRFPLIALPIIGSGLAANDVHGAADSGEILVEMLQELHEFTRRHHVDVALCTVDESAYGAALLARRQLLGDLSPDRLGRLWRLHPPDDVADVEAFNHEVDRLADAFLYRQVSLFLGAGVSINAGLPSWKQLLDILATDLDLPDDHRAALSLLNPLEAASVLAARAGGEAVLKQRCAAIIGAAKRHSLMHGLLAGLPFKGCITTNFDELFELAVIGAGAEMAVLPADIGTVRDRWCLKLHGSVSRPSSIVLTRSDYTRYSAEQAASEGVLQGILMTQHVLFVGFSMRDENWCRIVEKVRGSFREVVALPEDVAGRDAPPDAKRAELPRVGTMLPLERDPLFDSLWEQILHVTPINVLHVAPGDAAPGPAPRGQEMTSRWSHVETHARQLEILLDHVASAVESRRCRILLNPKYEKLLSPRSKELSDAIFAFLNALSEEVKHSGPFRQVLKLLLRLGLRTDTVRQLTGDDTVEGPYRQRLQKVVLRDAAQPES</sequence>
<evidence type="ECO:0000256" key="1">
    <source>
        <dbReference type="SAM" id="SignalP"/>
    </source>
</evidence>